<dbReference type="GO" id="GO:0030688">
    <property type="term" value="C:preribosome, small subunit precursor"/>
    <property type="evidence" value="ECO:0007669"/>
    <property type="project" value="InterPro"/>
</dbReference>
<evidence type="ECO:0000256" key="4">
    <source>
        <dbReference type="ARBA" id="ARBA00023242"/>
    </source>
</evidence>
<accession>A0A2A9NK39</accession>
<organism evidence="5 6">
    <name type="scientific">Amanita thiersii Skay4041</name>
    <dbReference type="NCBI Taxonomy" id="703135"/>
    <lineage>
        <taxon>Eukaryota</taxon>
        <taxon>Fungi</taxon>
        <taxon>Dikarya</taxon>
        <taxon>Basidiomycota</taxon>
        <taxon>Agaricomycotina</taxon>
        <taxon>Agaricomycetes</taxon>
        <taxon>Agaricomycetidae</taxon>
        <taxon>Agaricales</taxon>
        <taxon>Pluteineae</taxon>
        <taxon>Amanitaceae</taxon>
        <taxon>Amanita</taxon>
    </lineage>
</organism>
<dbReference type="Proteomes" id="UP000242287">
    <property type="component" value="Unassembled WGS sequence"/>
</dbReference>
<keyword evidence="3" id="KW-0698">rRNA processing</keyword>
<gene>
    <name evidence="5" type="ORF">AMATHDRAFT_194545</name>
</gene>
<protein>
    <submittedName>
        <fullName evidence="5">Uncharacterized protein</fullName>
    </submittedName>
</protein>
<dbReference type="AlphaFoldDB" id="A0A2A9NK39"/>
<keyword evidence="4" id="KW-0539">Nucleus</keyword>
<evidence type="ECO:0000313" key="5">
    <source>
        <dbReference type="EMBL" id="PFH49694.1"/>
    </source>
</evidence>
<keyword evidence="6" id="KW-1185">Reference proteome</keyword>
<dbReference type="PANTHER" id="PTHR13026:SF0">
    <property type="entry name" value="RIBOSOMAL RNA PROCESSING 1B"/>
    <property type="match status" value="1"/>
</dbReference>
<reference evidence="5 6" key="1">
    <citation type="submission" date="2014-02" db="EMBL/GenBank/DDBJ databases">
        <title>Transposable element dynamics among asymbiotic and ectomycorrhizal Amanita fungi.</title>
        <authorList>
            <consortium name="DOE Joint Genome Institute"/>
            <person name="Hess J."/>
            <person name="Skrede I."/>
            <person name="Wolfe B."/>
            <person name="LaButti K."/>
            <person name="Ohm R.A."/>
            <person name="Grigoriev I.V."/>
            <person name="Pringle A."/>
        </authorList>
    </citation>
    <scope>NUCLEOTIDE SEQUENCE [LARGE SCALE GENOMIC DNA]</scope>
    <source>
        <strain evidence="5 6">SKay4041</strain>
    </source>
</reference>
<dbReference type="GO" id="GO:0005634">
    <property type="term" value="C:nucleus"/>
    <property type="evidence" value="ECO:0007669"/>
    <property type="project" value="UniProtKB-SubCell"/>
</dbReference>
<sequence length="312" mass="35691">MQHPSSSSAAPPLGKFLASTEKSTRDKAIKHLSTFLSSDPSQSSLSKADLAKLWKGIFYCFWMSDKPLVQQALAGELAELLLTISTTSTSLAFLRAFWECTVREWNGIDRLRIDKYYMLVRRFVNATFRLLLRSKWDEDACQEYNNILMSTEGPLCSSDTRVPTSLTYHLADIYLEELDKVLTNSPDLSLVPVPLRVILDPFITLAARTQNKTTYQRIQTALLERLFDALSNTHPDDDKHPRKRARSESDYQTLTLNACFEKSATEGPTEPSVLKKKLLRYLFEYAGQVETRDPNRRKMYRLCRGEVEDGEE</sequence>
<evidence type="ECO:0000313" key="6">
    <source>
        <dbReference type="Proteomes" id="UP000242287"/>
    </source>
</evidence>
<evidence type="ECO:0000256" key="2">
    <source>
        <dbReference type="ARBA" id="ARBA00006374"/>
    </source>
</evidence>
<name>A0A2A9NK39_9AGAR</name>
<evidence type="ECO:0000256" key="1">
    <source>
        <dbReference type="ARBA" id="ARBA00004123"/>
    </source>
</evidence>
<comment type="similarity">
    <text evidence="2">Belongs to the RRP1 family.</text>
</comment>
<comment type="subcellular location">
    <subcellularLocation>
        <location evidence="1">Nucleus</location>
    </subcellularLocation>
</comment>
<dbReference type="GO" id="GO:0006364">
    <property type="term" value="P:rRNA processing"/>
    <property type="evidence" value="ECO:0007669"/>
    <property type="project" value="UniProtKB-KW"/>
</dbReference>
<dbReference type="InterPro" id="IPR010301">
    <property type="entry name" value="RRP1"/>
</dbReference>
<dbReference type="Pfam" id="PF05997">
    <property type="entry name" value="Nop52"/>
    <property type="match status" value="1"/>
</dbReference>
<dbReference type="EMBL" id="KZ302022">
    <property type="protein sequence ID" value="PFH49694.1"/>
    <property type="molecule type" value="Genomic_DNA"/>
</dbReference>
<evidence type="ECO:0000256" key="3">
    <source>
        <dbReference type="ARBA" id="ARBA00022552"/>
    </source>
</evidence>
<dbReference type="STRING" id="703135.A0A2A9NK39"/>
<dbReference type="OrthoDB" id="2019504at2759"/>
<proteinExistence type="inferred from homology"/>
<dbReference type="PANTHER" id="PTHR13026">
    <property type="entry name" value="NNP-1 PROTEIN NOVEL NUCLEAR PROTEIN 1 NOP52"/>
    <property type="match status" value="1"/>
</dbReference>